<feature type="region of interest" description="Disordered" evidence="1">
    <location>
        <begin position="122"/>
        <end position="141"/>
    </location>
</feature>
<dbReference type="AlphaFoldDB" id="A0A1Y2H8U9"/>
<evidence type="ECO:0000256" key="1">
    <source>
        <dbReference type="SAM" id="MobiDB-lite"/>
    </source>
</evidence>
<dbReference type="EMBL" id="MCFL01000071">
    <property type="protein sequence ID" value="ORZ30945.1"/>
    <property type="molecule type" value="Genomic_DNA"/>
</dbReference>
<comment type="caution">
    <text evidence="2">The sequence shown here is derived from an EMBL/GenBank/DDBJ whole genome shotgun (WGS) entry which is preliminary data.</text>
</comment>
<name>A0A1Y2H8U9_9FUNG</name>
<accession>A0A1Y2H8U9</accession>
<keyword evidence="3" id="KW-1185">Reference proteome</keyword>
<protein>
    <submittedName>
        <fullName evidence="2">Uncharacterized protein</fullName>
    </submittedName>
</protein>
<gene>
    <name evidence="2" type="ORF">BCR44DRAFT_1443532</name>
</gene>
<evidence type="ECO:0000313" key="3">
    <source>
        <dbReference type="Proteomes" id="UP000193411"/>
    </source>
</evidence>
<reference evidence="2 3" key="1">
    <citation type="submission" date="2016-07" db="EMBL/GenBank/DDBJ databases">
        <title>Pervasive Adenine N6-methylation of Active Genes in Fungi.</title>
        <authorList>
            <consortium name="DOE Joint Genome Institute"/>
            <person name="Mondo S.J."/>
            <person name="Dannebaum R.O."/>
            <person name="Kuo R.C."/>
            <person name="Labutti K."/>
            <person name="Haridas S."/>
            <person name="Kuo A."/>
            <person name="Salamov A."/>
            <person name="Ahrendt S.R."/>
            <person name="Lipzen A."/>
            <person name="Sullivan W."/>
            <person name="Andreopoulos W.B."/>
            <person name="Clum A."/>
            <person name="Lindquist E."/>
            <person name="Daum C."/>
            <person name="Ramamoorthy G.K."/>
            <person name="Gryganskyi A."/>
            <person name="Culley D."/>
            <person name="Magnuson J.K."/>
            <person name="James T.Y."/>
            <person name="O'Malley M.A."/>
            <person name="Stajich J.E."/>
            <person name="Spatafora J.W."/>
            <person name="Visel A."/>
            <person name="Grigoriev I.V."/>
        </authorList>
    </citation>
    <scope>NUCLEOTIDE SEQUENCE [LARGE SCALE GENOMIC DNA]</scope>
    <source>
        <strain evidence="2 3">PL171</strain>
    </source>
</reference>
<proteinExistence type="predicted"/>
<feature type="region of interest" description="Disordered" evidence="1">
    <location>
        <begin position="57"/>
        <end position="87"/>
    </location>
</feature>
<organism evidence="2 3">
    <name type="scientific">Catenaria anguillulae PL171</name>
    <dbReference type="NCBI Taxonomy" id="765915"/>
    <lineage>
        <taxon>Eukaryota</taxon>
        <taxon>Fungi</taxon>
        <taxon>Fungi incertae sedis</taxon>
        <taxon>Blastocladiomycota</taxon>
        <taxon>Blastocladiomycetes</taxon>
        <taxon>Blastocladiales</taxon>
        <taxon>Catenariaceae</taxon>
        <taxon>Catenaria</taxon>
    </lineage>
</organism>
<evidence type="ECO:0000313" key="2">
    <source>
        <dbReference type="EMBL" id="ORZ30945.1"/>
    </source>
</evidence>
<sequence>MRGSRRVVRRPHQVRTGRWLGKSEEGLVRDLDRGRCAAGAAIATTAIGTRIALAADTGKQAPATDTTTGMRANRAVSRHPQCPSATIRHPPALHVSGNQAWINQDVNQHPSGNRTLAPTQSVIQSNRFHRPHSQAALADQA</sequence>
<dbReference type="Proteomes" id="UP000193411">
    <property type="component" value="Unassembled WGS sequence"/>
</dbReference>